<keyword evidence="1" id="KW-0560">Oxidoreductase</keyword>
<dbReference type="GeneID" id="70246984"/>
<dbReference type="Pfam" id="PF01370">
    <property type="entry name" value="Epimerase"/>
    <property type="match status" value="1"/>
</dbReference>
<dbReference type="InterPro" id="IPR050425">
    <property type="entry name" value="NAD(P)_dehydrat-like"/>
</dbReference>
<evidence type="ECO:0000256" key="2">
    <source>
        <dbReference type="ARBA" id="ARBA00023445"/>
    </source>
</evidence>
<dbReference type="PANTHER" id="PTHR10366">
    <property type="entry name" value="NAD DEPENDENT EPIMERASE/DEHYDRATASE"/>
    <property type="match status" value="1"/>
</dbReference>
<sequence>MSQPEYVIPKGSIILVTGANGYIASHIIDILLEIGFKVRGTVRSEKPWLDKLFSERHGKGKYHSVVVPDLSIEGAYDQAIKDVAAVAHVASDVSLSADPNEVIPKVVNLAINALTAASKESSVKRFVLTSSAAATYIAVPENQNVIVDETSYNDSAVKSAWDDNTAPELKPFYNYAASKTESERESWKWVNENKPGFIFNSVLPGFNMGTILHSEQTASTMGVTRNLLKGDPTVRSIFAPEYFIDVRDTARLHIAALLDSSIKDERIFGSVQDFNWTYVDTVLRKLRPNNKNIPEAPADDWRDKTVIKPMGRAEEILKSFWGKTWTGFEESLSDGIAGWD</sequence>
<dbReference type="Gene3D" id="3.40.50.720">
    <property type="entry name" value="NAD(P)-binding Rossmann-like Domain"/>
    <property type="match status" value="1"/>
</dbReference>
<comment type="caution">
    <text evidence="4">The sequence shown here is derived from an EMBL/GenBank/DDBJ whole genome shotgun (WGS) entry which is preliminary data.</text>
</comment>
<protein>
    <recommendedName>
        <fullName evidence="3">NAD-dependent epimerase/dehydratase domain-containing protein</fullName>
    </recommendedName>
</protein>
<reference evidence="4" key="1">
    <citation type="submission" date="2021-12" db="EMBL/GenBank/DDBJ databases">
        <title>Convergent genome expansion in fungi linked to evolution of root-endophyte symbiosis.</title>
        <authorList>
            <consortium name="DOE Joint Genome Institute"/>
            <person name="Ke Y.-H."/>
            <person name="Bonito G."/>
            <person name="Liao H.-L."/>
            <person name="Looney B."/>
            <person name="Rojas-Flechas A."/>
            <person name="Nash J."/>
            <person name="Hameed K."/>
            <person name="Schadt C."/>
            <person name="Martin F."/>
            <person name="Crous P.W."/>
            <person name="Miettinen O."/>
            <person name="Magnuson J.K."/>
            <person name="Labbe J."/>
            <person name="Jacobson D."/>
            <person name="Doktycz M.J."/>
            <person name="Veneault-Fourrey C."/>
            <person name="Kuo A."/>
            <person name="Mondo S."/>
            <person name="Calhoun S."/>
            <person name="Riley R."/>
            <person name="Ohm R."/>
            <person name="LaButti K."/>
            <person name="Andreopoulos B."/>
            <person name="Pangilinan J."/>
            <person name="Nolan M."/>
            <person name="Tritt A."/>
            <person name="Clum A."/>
            <person name="Lipzen A."/>
            <person name="Daum C."/>
            <person name="Barry K."/>
            <person name="Grigoriev I.V."/>
            <person name="Vilgalys R."/>
        </authorList>
    </citation>
    <scope>NUCLEOTIDE SEQUENCE</scope>
    <source>
        <strain evidence="4">PMI_201</strain>
    </source>
</reference>
<evidence type="ECO:0000313" key="4">
    <source>
        <dbReference type="EMBL" id="KAH8693752.1"/>
    </source>
</evidence>
<dbReference type="AlphaFoldDB" id="A0AAD4KR48"/>
<evidence type="ECO:0000256" key="1">
    <source>
        <dbReference type="ARBA" id="ARBA00023002"/>
    </source>
</evidence>
<evidence type="ECO:0000313" key="5">
    <source>
        <dbReference type="Proteomes" id="UP001201262"/>
    </source>
</evidence>
<dbReference type="GO" id="GO:0016616">
    <property type="term" value="F:oxidoreductase activity, acting on the CH-OH group of donors, NAD or NADP as acceptor"/>
    <property type="evidence" value="ECO:0007669"/>
    <property type="project" value="TreeGrafter"/>
</dbReference>
<gene>
    <name evidence="4" type="ORF">BGW36DRAFT_383640</name>
</gene>
<accession>A0AAD4KR48</accession>
<proteinExistence type="inferred from homology"/>
<dbReference type="Proteomes" id="UP001201262">
    <property type="component" value="Unassembled WGS sequence"/>
</dbReference>
<comment type="similarity">
    <text evidence="2">Belongs to the NAD(P)-dependent epimerase/dehydratase family. Dihydroflavonol-4-reductase subfamily.</text>
</comment>
<name>A0AAD4KR48_9EURO</name>
<dbReference type="EMBL" id="JAJTJA010000009">
    <property type="protein sequence ID" value="KAH8693752.1"/>
    <property type="molecule type" value="Genomic_DNA"/>
</dbReference>
<feature type="domain" description="NAD-dependent epimerase/dehydratase" evidence="3">
    <location>
        <begin position="14"/>
        <end position="259"/>
    </location>
</feature>
<dbReference type="RefSeq" id="XP_046069422.1">
    <property type="nucleotide sequence ID" value="XM_046216697.1"/>
</dbReference>
<keyword evidence="5" id="KW-1185">Reference proteome</keyword>
<dbReference type="SUPFAM" id="SSF51735">
    <property type="entry name" value="NAD(P)-binding Rossmann-fold domains"/>
    <property type="match status" value="1"/>
</dbReference>
<dbReference type="InterPro" id="IPR036291">
    <property type="entry name" value="NAD(P)-bd_dom_sf"/>
</dbReference>
<dbReference type="InterPro" id="IPR001509">
    <property type="entry name" value="Epimerase_deHydtase"/>
</dbReference>
<evidence type="ECO:0000259" key="3">
    <source>
        <dbReference type="Pfam" id="PF01370"/>
    </source>
</evidence>
<dbReference type="PANTHER" id="PTHR10366:SF562">
    <property type="entry name" value="ALDEHYDE REDUCTASE II (AFU_ORTHOLOGUE AFUA_1G11360)"/>
    <property type="match status" value="1"/>
</dbReference>
<organism evidence="4 5">
    <name type="scientific">Talaromyces proteolyticus</name>
    <dbReference type="NCBI Taxonomy" id="1131652"/>
    <lineage>
        <taxon>Eukaryota</taxon>
        <taxon>Fungi</taxon>
        <taxon>Dikarya</taxon>
        <taxon>Ascomycota</taxon>
        <taxon>Pezizomycotina</taxon>
        <taxon>Eurotiomycetes</taxon>
        <taxon>Eurotiomycetidae</taxon>
        <taxon>Eurotiales</taxon>
        <taxon>Trichocomaceae</taxon>
        <taxon>Talaromyces</taxon>
        <taxon>Talaromyces sect. Bacilispori</taxon>
    </lineage>
</organism>